<reference evidence="5 6" key="1">
    <citation type="journal article" date="2015" name="Genome Biol. Evol.">
        <title>Comparative Genomics of a Bacterivorous Green Alga Reveals Evolutionary Causalities and Consequences of Phago-Mixotrophic Mode of Nutrition.</title>
        <authorList>
            <person name="Burns J.A."/>
            <person name="Paasch A."/>
            <person name="Narechania A."/>
            <person name="Kim E."/>
        </authorList>
    </citation>
    <scope>NUCLEOTIDE SEQUENCE [LARGE SCALE GENOMIC DNA]</scope>
    <source>
        <strain evidence="5 6">PLY_AMNH</strain>
    </source>
</reference>
<accession>A0AAE0C350</accession>
<evidence type="ECO:0000256" key="1">
    <source>
        <dbReference type="ARBA" id="ARBA00022676"/>
    </source>
</evidence>
<evidence type="ECO:0000313" key="5">
    <source>
        <dbReference type="EMBL" id="KAK3246903.1"/>
    </source>
</evidence>
<dbReference type="InterPro" id="IPR049625">
    <property type="entry name" value="Glyco_transf_61_cat"/>
</dbReference>
<dbReference type="AlphaFoldDB" id="A0AAE0C350"/>
<dbReference type="PANTHER" id="PTHR20961">
    <property type="entry name" value="GLYCOSYLTRANSFERASE"/>
    <property type="match status" value="1"/>
</dbReference>
<organism evidence="5 6">
    <name type="scientific">Cymbomonas tetramitiformis</name>
    <dbReference type="NCBI Taxonomy" id="36881"/>
    <lineage>
        <taxon>Eukaryota</taxon>
        <taxon>Viridiplantae</taxon>
        <taxon>Chlorophyta</taxon>
        <taxon>Pyramimonadophyceae</taxon>
        <taxon>Pyramimonadales</taxon>
        <taxon>Pyramimonadaceae</taxon>
        <taxon>Cymbomonas</taxon>
    </lineage>
</organism>
<comment type="caution">
    <text evidence="5">The sequence shown here is derived from an EMBL/GenBank/DDBJ whole genome shotgun (WGS) entry which is preliminary data.</text>
</comment>
<protein>
    <recommendedName>
        <fullName evidence="4">Glycosyltransferase 61 catalytic domain-containing protein</fullName>
    </recommendedName>
</protein>
<dbReference type="GO" id="GO:0016763">
    <property type="term" value="F:pentosyltransferase activity"/>
    <property type="evidence" value="ECO:0007669"/>
    <property type="project" value="UniProtKB-ARBA"/>
</dbReference>
<dbReference type="EMBL" id="LGRX02029373">
    <property type="protein sequence ID" value="KAK3246903.1"/>
    <property type="molecule type" value="Genomic_DNA"/>
</dbReference>
<sequence length="245" mass="27228">ELLEMLGVGPERWEMATGFPPEAARVERLVVPYDVPTRHPPRALLLQLRSLVLRRYAEGHQGQTEARSPPGGRRVVVIRRQAEESVRFKRAGNKNFQLELGNHNALLAELQRLHPEHTFVDFRAGGLNVSEQIPIFRHADVIVGTHGSGLTNMIWAQPNTTVVELSPLPTGALVGAVKDGVEVTTKLHFRNMATALNLQYHMISHSCFSGVQKDSMHCTALVQNLHRCLQSIDSSRPNSKYSGVV</sequence>
<evidence type="ECO:0000256" key="3">
    <source>
        <dbReference type="ARBA" id="ARBA00023180"/>
    </source>
</evidence>
<gene>
    <name evidence="5" type="ORF">CYMTET_43575</name>
</gene>
<proteinExistence type="predicted"/>
<evidence type="ECO:0000259" key="4">
    <source>
        <dbReference type="Pfam" id="PF04577"/>
    </source>
</evidence>
<feature type="domain" description="Glycosyltransferase 61 catalytic" evidence="4">
    <location>
        <begin position="25"/>
        <end position="163"/>
    </location>
</feature>
<dbReference type="GO" id="GO:0005794">
    <property type="term" value="C:Golgi apparatus"/>
    <property type="evidence" value="ECO:0007669"/>
    <property type="project" value="UniProtKB-ARBA"/>
</dbReference>
<keyword evidence="2" id="KW-0808">Transferase</keyword>
<dbReference type="Proteomes" id="UP001190700">
    <property type="component" value="Unassembled WGS sequence"/>
</dbReference>
<name>A0AAE0C350_9CHLO</name>
<keyword evidence="1" id="KW-0328">Glycosyltransferase</keyword>
<keyword evidence="6" id="KW-1185">Reference proteome</keyword>
<evidence type="ECO:0000313" key="6">
    <source>
        <dbReference type="Proteomes" id="UP001190700"/>
    </source>
</evidence>
<keyword evidence="3" id="KW-0325">Glycoprotein</keyword>
<dbReference type="Pfam" id="PF04577">
    <property type="entry name" value="Glyco_transf_61"/>
    <property type="match status" value="1"/>
</dbReference>
<evidence type="ECO:0000256" key="2">
    <source>
        <dbReference type="ARBA" id="ARBA00022679"/>
    </source>
</evidence>
<feature type="non-terminal residue" evidence="5">
    <location>
        <position position="1"/>
    </location>
</feature>
<dbReference type="InterPro" id="IPR007657">
    <property type="entry name" value="Glycosyltransferase_61"/>
</dbReference>